<evidence type="ECO:0000256" key="3">
    <source>
        <dbReference type="SAM" id="SignalP"/>
    </source>
</evidence>
<feature type="region of interest" description="Disordered" evidence="2">
    <location>
        <begin position="236"/>
        <end position="262"/>
    </location>
</feature>
<keyword evidence="1 3" id="KW-0732">Signal</keyword>
<dbReference type="Gene3D" id="2.130.10.130">
    <property type="entry name" value="Integrin alpha, N-terminal"/>
    <property type="match status" value="3"/>
</dbReference>
<dbReference type="PANTHER" id="PTHR44103">
    <property type="entry name" value="PROPROTEIN CONVERTASE P"/>
    <property type="match status" value="1"/>
</dbReference>
<dbReference type="RefSeq" id="WP_311661927.1">
    <property type="nucleotide sequence ID" value="NZ_JAVRHT010000003.1"/>
</dbReference>
<dbReference type="Proteomes" id="UP001267426">
    <property type="component" value="Unassembled WGS sequence"/>
</dbReference>
<dbReference type="InterPro" id="IPR028994">
    <property type="entry name" value="Integrin_alpha_N"/>
</dbReference>
<dbReference type="Pfam" id="PF13517">
    <property type="entry name" value="FG-GAP_3"/>
    <property type="match status" value="3"/>
</dbReference>
<evidence type="ECO:0000256" key="2">
    <source>
        <dbReference type="SAM" id="MobiDB-lite"/>
    </source>
</evidence>
<name>A0ABU3BN67_9BACT</name>
<dbReference type="PANTHER" id="PTHR44103:SF1">
    <property type="entry name" value="PROPROTEIN CONVERTASE P"/>
    <property type="match status" value="1"/>
</dbReference>
<comment type="caution">
    <text evidence="4">The sequence shown here is derived from an EMBL/GenBank/DDBJ whole genome shotgun (WGS) entry which is preliminary data.</text>
</comment>
<feature type="signal peptide" evidence="3">
    <location>
        <begin position="1"/>
        <end position="20"/>
    </location>
</feature>
<sequence>MRPVLLILAAALAAPPAAFAQSFEREAAPFPVAVGGVDVSFPFAGGFFEPRPALVDLDDDGDADLVVNVGGAGLQLYERTDDGWVWRTDRLGGVEPGNWSTFGDLDGDGDLDLLTRGNPGRVRFWRNVGEGEVPGFPRFELAADGLTTTGGPPVAVEDSSIPALGDVDGDGDPDLLAGKADIGTITYHRHDGVGPDGLPRFTFVTDTFEDIQVYEEDPSCGGPSPNIPGTIVPGTMGARSTPPAPGGAGRGGADRAGGAGRPTVRHGANAIALVSFAGGPTLDLFWGDFFAPSLFYFVNTGTVTEPDYRLEADRFPVGQPLTSGGYNAPTFGDADGDGDADLVVGVQRGLCFQGQTAVANLFYFENTGSPDRPALELRTDRLLGAVDVGTRSAPALADLDGDGDLDLVVGNEADPDDPSRARLARFENVGTDAAPAFELADDDWLALTYDYGAYGPTFGDLDADGDLDLLVGGFNGRFAFLRNTGSASAPAYEVEDERFQNVDAGQYGRGALGDLDGDGRLDLVTGASNGRLRLYRNTGTAEAPAFRTDRRGAPDSTDLAYALSIGLPEDVGQDSAPALADLDADGDLDLVVGTAGGDLLTFQNVGSPTAPRFEEGGAVPGGRRRTAPTLGDLDGDGHPEIVAGADAGGLLYWRGTDAAWTAPPAESEE</sequence>
<dbReference type="InterPro" id="IPR013517">
    <property type="entry name" value="FG-GAP"/>
</dbReference>
<organism evidence="4 5">
    <name type="scientific">Rubrivirga litoralis</name>
    <dbReference type="NCBI Taxonomy" id="3075598"/>
    <lineage>
        <taxon>Bacteria</taxon>
        <taxon>Pseudomonadati</taxon>
        <taxon>Rhodothermota</taxon>
        <taxon>Rhodothermia</taxon>
        <taxon>Rhodothermales</taxon>
        <taxon>Rubricoccaceae</taxon>
        <taxon>Rubrivirga</taxon>
    </lineage>
</organism>
<gene>
    <name evidence="4" type="ORF">RM540_02800</name>
</gene>
<evidence type="ECO:0000256" key="1">
    <source>
        <dbReference type="ARBA" id="ARBA00022729"/>
    </source>
</evidence>
<evidence type="ECO:0000313" key="4">
    <source>
        <dbReference type="EMBL" id="MDT0630665.1"/>
    </source>
</evidence>
<evidence type="ECO:0000313" key="5">
    <source>
        <dbReference type="Proteomes" id="UP001267426"/>
    </source>
</evidence>
<dbReference type="EMBL" id="JAVRHT010000003">
    <property type="protein sequence ID" value="MDT0630665.1"/>
    <property type="molecule type" value="Genomic_DNA"/>
</dbReference>
<accession>A0ABU3BN67</accession>
<feature type="chain" id="PRO_5045410832" evidence="3">
    <location>
        <begin position="21"/>
        <end position="669"/>
    </location>
</feature>
<protein>
    <submittedName>
        <fullName evidence="4">FG-GAP-like repeat-containing protein</fullName>
    </submittedName>
</protein>
<keyword evidence="5" id="KW-1185">Reference proteome</keyword>
<dbReference type="Pfam" id="PF01839">
    <property type="entry name" value="FG-GAP"/>
    <property type="match status" value="1"/>
</dbReference>
<feature type="compositionally biased region" description="Gly residues" evidence="2">
    <location>
        <begin position="246"/>
        <end position="260"/>
    </location>
</feature>
<reference evidence="4 5" key="1">
    <citation type="submission" date="2023-09" db="EMBL/GenBank/DDBJ databases">
        <authorList>
            <person name="Rey-Velasco X."/>
        </authorList>
    </citation>
    <scope>NUCLEOTIDE SEQUENCE [LARGE SCALE GENOMIC DNA]</scope>
    <source>
        <strain evidence="4 5">F394</strain>
    </source>
</reference>
<dbReference type="SUPFAM" id="SSF69318">
    <property type="entry name" value="Integrin alpha N-terminal domain"/>
    <property type="match status" value="3"/>
</dbReference>
<proteinExistence type="predicted"/>
<feature type="region of interest" description="Disordered" evidence="2">
    <location>
        <begin position="608"/>
        <end position="637"/>
    </location>
</feature>